<proteinExistence type="predicted"/>
<sequence>MKDLNIESKNIFGALSECKQGFLIPDYQRPYAWGEDECQQLWDDFLEFAKPGEWGDFDYDKERYFLGSIVTFKNEEGKFEVIDGQQRLTTILLLLRAFHQRYSQSKDERCEEVCRQLNKCLWKVSEEGKPLKGNPKIMSNVVSKEHSGEFEQIITEGEAGEKWESNYAKNYNFFLQKIDRFVGKYLSDNFYLPIRIMNNVTLLLIEADSQLSALRIFSTLNDRGLPLSDADIFKSQFYKFFNEKGRKDEFVERWKQLEERVSEIFASGRGSPMDELFTRYMYFEWARQGIRTNTTKALRDFFSAGNYKLLKDEVTLQNLEKLANFWKQVADQDPEAFSEEVLKRLFVLNYAPNGMWTYICSVYFLTRCDKEGKLNNEEFLAFLRRITALIFSYALTIPGGNALRTPLYPAMNELADEKSKKDVTFENFKFKEKDLRETFKMTKFSNSRAITRTILTWYAFNFQDQKLLELTDNFQLEHIYARNRHKVQPLKKADMLESLGNKSLLERKINISASDYQFEDKRRKYTDEKSGTKIWELREQVASNKDFKYKDIERREMQIVDAFIEFLKQEDLIETA</sequence>
<gene>
    <name evidence="3" type="ORF">E5987_05400</name>
</gene>
<evidence type="ECO:0000313" key="4">
    <source>
        <dbReference type="Proteomes" id="UP000472580"/>
    </source>
</evidence>
<dbReference type="EMBL" id="WSRP01000013">
    <property type="protein sequence ID" value="MVX56643.1"/>
    <property type="molecule type" value="Genomic_DNA"/>
</dbReference>
<dbReference type="AlphaFoldDB" id="A0A6L6YIT9"/>
<dbReference type="OrthoDB" id="3654724at2"/>
<dbReference type="RefSeq" id="WP_160335077.1">
    <property type="nucleotide sequence ID" value="NZ_CALPCR010000001.1"/>
</dbReference>
<dbReference type="PANTHER" id="PTHR35149:SF2">
    <property type="entry name" value="DUF262 DOMAIN-CONTAINING PROTEIN"/>
    <property type="match status" value="1"/>
</dbReference>
<reference evidence="3 4" key="1">
    <citation type="submission" date="2019-12" db="EMBL/GenBank/DDBJ databases">
        <title>Microbes associate with the intestines of laboratory mice.</title>
        <authorList>
            <person name="Navarre W."/>
            <person name="Wong E."/>
        </authorList>
    </citation>
    <scope>NUCLEOTIDE SEQUENCE [LARGE SCALE GENOMIC DNA]</scope>
    <source>
        <strain evidence="3 4">NM82_D38</strain>
    </source>
</reference>
<accession>A0A6L6YIT9</accession>
<dbReference type="PANTHER" id="PTHR35149">
    <property type="entry name" value="SLL5132 PROTEIN"/>
    <property type="match status" value="1"/>
</dbReference>
<evidence type="ECO:0000313" key="3">
    <source>
        <dbReference type="EMBL" id="MVX56643.1"/>
    </source>
</evidence>
<protein>
    <submittedName>
        <fullName evidence="3">DUF262 domain-containing protein</fullName>
    </submittedName>
</protein>
<feature type="domain" description="GmrSD restriction endonucleases N-terminal" evidence="1">
    <location>
        <begin position="15"/>
        <end position="237"/>
    </location>
</feature>
<dbReference type="Pfam" id="PF07510">
    <property type="entry name" value="GmrSD_C"/>
    <property type="match status" value="1"/>
</dbReference>
<name>A0A6L6YIT9_9BURK</name>
<organism evidence="3 4">
    <name type="scientific">Parasutterella muris</name>
    <dbReference type="NCBI Taxonomy" id="2565572"/>
    <lineage>
        <taxon>Bacteria</taxon>
        <taxon>Pseudomonadati</taxon>
        <taxon>Pseudomonadota</taxon>
        <taxon>Betaproteobacteria</taxon>
        <taxon>Burkholderiales</taxon>
        <taxon>Sutterellaceae</taxon>
        <taxon>Parasutterella</taxon>
    </lineage>
</organism>
<dbReference type="InterPro" id="IPR011089">
    <property type="entry name" value="GmrSD_C"/>
</dbReference>
<keyword evidence="4" id="KW-1185">Reference proteome</keyword>
<dbReference type="InterPro" id="IPR004919">
    <property type="entry name" value="GmrSD_N"/>
</dbReference>
<feature type="domain" description="GmrSD restriction endonucleases C-terminal" evidence="2">
    <location>
        <begin position="432"/>
        <end position="560"/>
    </location>
</feature>
<dbReference type="Proteomes" id="UP000472580">
    <property type="component" value="Unassembled WGS sequence"/>
</dbReference>
<comment type="caution">
    <text evidence="3">The sequence shown here is derived from an EMBL/GenBank/DDBJ whole genome shotgun (WGS) entry which is preliminary data.</text>
</comment>
<evidence type="ECO:0000259" key="1">
    <source>
        <dbReference type="Pfam" id="PF03235"/>
    </source>
</evidence>
<evidence type="ECO:0000259" key="2">
    <source>
        <dbReference type="Pfam" id="PF07510"/>
    </source>
</evidence>
<dbReference type="Pfam" id="PF03235">
    <property type="entry name" value="GmrSD_N"/>
    <property type="match status" value="1"/>
</dbReference>